<accession>A0A0A0RPB5</accession>
<dbReference type="KEGG" id="vg:24608635"/>
<keyword evidence="1" id="KW-1133">Transmembrane helix</keyword>
<keyword evidence="1" id="KW-0472">Membrane</keyword>
<dbReference type="OrthoDB" id="24092at10239"/>
<feature type="transmembrane region" description="Helical" evidence="1">
    <location>
        <begin position="34"/>
        <end position="55"/>
    </location>
</feature>
<feature type="transmembrane region" description="Helical" evidence="1">
    <location>
        <begin position="6"/>
        <end position="22"/>
    </location>
</feature>
<feature type="transmembrane region" description="Helical" evidence="1">
    <location>
        <begin position="71"/>
        <end position="90"/>
    </location>
</feature>
<evidence type="ECO:0000313" key="2">
    <source>
        <dbReference type="EMBL" id="AIW03887.1"/>
    </source>
</evidence>
<sequence length="93" mass="10044">MMEYLLVVVSLFLIIVVIMTGDSNEKGFTAMSRALLRALAVALLGTSFAMAFGIVDIPSTYYGFVKVQHQLTYATVVGLGAVTLAILSAFHKR</sequence>
<dbReference type="RefSeq" id="YP_009151968.1">
    <property type="nucleotide sequence ID" value="NC_027378.1"/>
</dbReference>
<proteinExistence type="predicted"/>
<organism evidence="2 3">
    <name type="scientific">Escherichia phage Seurat</name>
    <dbReference type="NCBI Taxonomy" id="1540098"/>
    <lineage>
        <taxon>Viruses</taxon>
        <taxon>Duplodnaviria</taxon>
        <taxon>Heunggongvirae</taxon>
        <taxon>Uroviricota</taxon>
        <taxon>Caudoviricetes</taxon>
        <taxon>Queuovirinae</taxon>
        <taxon>Seuratvirus</taxon>
        <taxon>Seuratvirus seurat</taxon>
    </lineage>
</organism>
<dbReference type="Proteomes" id="UP000030205">
    <property type="component" value="Segment"/>
</dbReference>
<keyword evidence="3" id="KW-1185">Reference proteome</keyword>
<keyword evidence="1" id="KW-0812">Transmembrane</keyword>
<dbReference type="GeneID" id="24608635"/>
<gene>
    <name evidence="2" type="ORF">CPT_Seurat24</name>
</gene>
<reference evidence="2 3" key="1">
    <citation type="submission" date="2014-07" db="EMBL/GenBank/DDBJ databases">
        <title>The Complete Genome of Enterotoxigenic Escherichia coli Siphophage Seurat.</title>
        <authorList>
            <person name="Doan D.P."/>
            <person name="Lessor L.E."/>
            <person name="Hernandez A.C."/>
            <person name="Everett G.F.K."/>
        </authorList>
    </citation>
    <scope>NUCLEOTIDE SEQUENCE [LARGE SCALE GENOMIC DNA]</scope>
</reference>
<dbReference type="EMBL" id="KM236243">
    <property type="protein sequence ID" value="AIW03887.1"/>
    <property type="molecule type" value="Genomic_DNA"/>
</dbReference>
<evidence type="ECO:0000256" key="1">
    <source>
        <dbReference type="SAM" id="Phobius"/>
    </source>
</evidence>
<evidence type="ECO:0000313" key="3">
    <source>
        <dbReference type="Proteomes" id="UP000030205"/>
    </source>
</evidence>
<name>A0A0A0RPB5_9CAUD</name>
<protein>
    <submittedName>
        <fullName evidence="2">Uncharacterized protein</fullName>
    </submittedName>
</protein>